<evidence type="ECO:0000313" key="1">
    <source>
        <dbReference type="EMBL" id="QKM60528.1"/>
    </source>
</evidence>
<protein>
    <submittedName>
        <fullName evidence="1">Uncharacterized protein</fullName>
    </submittedName>
</protein>
<sequence>MGFYFLLFKFLGADAAFASKIHILTASEENASNLSSPPSKTPHISAVKRFNGEKWIIESLRNPMTQT</sequence>
<proteinExistence type="predicted"/>
<organism evidence="1 2">
    <name type="scientific">Polynucleobacter arcticus</name>
    <dbReference type="NCBI Taxonomy" id="1743165"/>
    <lineage>
        <taxon>Bacteria</taxon>
        <taxon>Pseudomonadati</taxon>
        <taxon>Pseudomonadota</taxon>
        <taxon>Betaproteobacteria</taxon>
        <taxon>Burkholderiales</taxon>
        <taxon>Burkholderiaceae</taxon>
        <taxon>Polynucleobacter</taxon>
    </lineage>
</organism>
<gene>
    <name evidence="1" type="ORF">DN92_05415</name>
</gene>
<dbReference type="AlphaFoldDB" id="A0A6M9PMH4"/>
<dbReference type="EMBL" id="CP028940">
    <property type="protein sequence ID" value="QKM60528.1"/>
    <property type="molecule type" value="Genomic_DNA"/>
</dbReference>
<evidence type="ECO:0000313" key="2">
    <source>
        <dbReference type="Proteomes" id="UP000501090"/>
    </source>
</evidence>
<reference evidence="1 2" key="1">
    <citation type="submission" date="2018-04" db="EMBL/GenBank/DDBJ databases">
        <title>Polynucleobacter sp. UK-Long2-W17 genome.</title>
        <authorList>
            <person name="Hahn M.W."/>
        </authorList>
    </citation>
    <scope>NUCLEOTIDE SEQUENCE [LARGE SCALE GENOMIC DNA]</scope>
    <source>
        <strain evidence="1 2">UK-Long2-W17</strain>
    </source>
</reference>
<accession>A0A6M9PMH4</accession>
<keyword evidence="2" id="KW-1185">Reference proteome</keyword>
<dbReference type="KEGG" id="pard:DN92_05415"/>
<name>A0A6M9PMH4_9BURK</name>
<dbReference type="Proteomes" id="UP000501090">
    <property type="component" value="Chromosome"/>
</dbReference>